<gene>
    <name evidence="1" type="ORF">K3G22_14545</name>
</gene>
<protein>
    <submittedName>
        <fullName evidence="1">DUF2607 family protein</fullName>
    </submittedName>
</protein>
<evidence type="ECO:0000313" key="1">
    <source>
        <dbReference type="EMBL" id="QYX71960.1"/>
    </source>
</evidence>
<evidence type="ECO:0000313" key="2">
    <source>
        <dbReference type="Proteomes" id="UP000827084"/>
    </source>
</evidence>
<dbReference type="EMBL" id="CP080635">
    <property type="protein sequence ID" value="QYX71960.1"/>
    <property type="molecule type" value="Genomic_DNA"/>
</dbReference>
<proteinExistence type="predicted"/>
<dbReference type="RefSeq" id="WP_011788396.1">
    <property type="nucleotide sequence ID" value="NZ_BMPK01000006.1"/>
</dbReference>
<reference evidence="1 2" key="1">
    <citation type="submission" date="2021-08" db="EMBL/GenBank/DDBJ databases">
        <title>Shewanella putrefaciens YZ-J, complete genome.</title>
        <authorList>
            <person name="Yi Z."/>
        </authorList>
    </citation>
    <scope>NUCLEOTIDE SEQUENCE [LARGE SCALE GENOMIC DNA]</scope>
    <source>
        <strain evidence="1 2">YZ-J</strain>
    </source>
</reference>
<name>A0ABX8X9H9_SHEPU</name>
<organism evidence="1 2">
    <name type="scientific">Shewanella putrefaciens</name>
    <name type="common">Pseudomonas putrefaciens</name>
    <dbReference type="NCBI Taxonomy" id="24"/>
    <lineage>
        <taxon>Bacteria</taxon>
        <taxon>Pseudomonadati</taxon>
        <taxon>Pseudomonadota</taxon>
        <taxon>Gammaproteobacteria</taxon>
        <taxon>Alteromonadales</taxon>
        <taxon>Shewanellaceae</taxon>
        <taxon>Shewanella</taxon>
    </lineage>
</organism>
<dbReference type="GeneID" id="67444504"/>
<dbReference type="Proteomes" id="UP000827084">
    <property type="component" value="Chromosome"/>
</dbReference>
<sequence length="96" mass="10918">MNSVMHTRRTLAIWLVAILVLLSVASAVHSVSHLKDDSTTHCALCLHQHQTQHALTSTPFHFQLSQQSYIRVEFQVVSFEQLFSRFFNSRAPPITA</sequence>
<accession>A0ABX8X9H9</accession>
<keyword evidence="2" id="KW-1185">Reference proteome</keyword>